<organism evidence="2 3">
    <name type="scientific">Parendozoicomonas callyspongiae</name>
    <dbReference type="NCBI Taxonomy" id="2942213"/>
    <lineage>
        <taxon>Bacteria</taxon>
        <taxon>Pseudomonadati</taxon>
        <taxon>Pseudomonadota</taxon>
        <taxon>Gammaproteobacteria</taxon>
        <taxon>Oceanospirillales</taxon>
        <taxon>Endozoicomonadaceae</taxon>
        <taxon>Parendozoicomonas</taxon>
    </lineage>
</organism>
<feature type="region of interest" description="Disordered" evidence="1">
    <location>
        <begin position="205"/>
        <end position="244"/>
    </location>
</feature>
<evidence type="ECO:0000313" key="2">
    <source>
        <dbReference type="EMBL" id="MCL6268948.1"/>
    </source>
</evidence>
<evidence type="ECO:0000313" key="3">
    <source>
        <dbReference type="Proteomes" id="UP001203338"/>
    </source>
</evidence>
<reference evidence="2 3" key="1">
    <citation type="submission" date="2022-05" db="EMBL/GenBank/DDBJ databases">
        <authorList>
            <person name="Park J.-S."/>
        </authorList>
    </citation>
    <scope>NUCLEOTIDE SEQUENCE [LARGE SCALE GENOMIC DNA]</scope>
    <source>
        <strain evidence="2 3">2012CJ34-2</strain>
    </source>
</reference>
<keyword evidence="3" id="KW-1185">Reference proteome</keyword>
<dbReference type="Proteomes" id="UP001203338">
    <property type="component" value="Unassembled WGS sequence"/>
</dbReference>
<feature type="compositionally biased region" description="Basic and acidic residues" evidence="1">
    <location>
        <begin position="289"/>
        <end position="305"/>
    </location>
</feature>
<protein>
    <submittedName>
        <fullName evidence="2">Uncharacterized protein</fullName>
    </submittedName>
</protein>
<gene>
    <name evidence="2" type="ORF">M3P05_03150</name>
</gene>
<sequence>MKKTFLSRSLVLLLLLLLGQGVVYGGTTGAKNVGRSTATGSSPGIDEESLNSGVSTVARQAEPPVIPGQKPGRGIGASGKKSASGPVRRSTRKTTKPARLGADEPSISVHHRKLSPDSLARESVALTRDKSGQDGGESNPVIAERMLTKEKDEQMVEEFEKQLPYEKRYLLPEVWIGEENDEVEDEVSGEEERNTEYQNLLAAFHKKNYPNTRRFNSKERSQKPQQVVESDPSEQDKEQLTLKAGTAKPRFYKRLLNALFSRNRKTGDAKLPERREQEESPSAEPVLEELGKEKGLSSPADKAEGLSDVDGANQLSVDDRKDLLPEVISMEKIKYQYKYPSLLNRAWYLGLGLISYAIDYSKRAVQSLYVDGKRVASQKYYPLDNSRRRFVSDAIPVDSGGQKYFVFIEKSIDHEVMGYQHFKADGTVMKSMGVNVYFVPERRGRKPYIHRNNDLLLGMEINFDEFWRAIENNPDGLVKFSVRDMQSNSSGESASEFVPMPFSTPEKSEIERVVQGHRSLKVQSSSDDQGVLVKKVYLLRPDPITSDTQHNGLYFVLNEVDLVEKVVKPTLGLEPGEVLGKLQEENGLMWNTTAFKWLSVQGGKAKADSSSKDARMDVKAWL</sequence>
<feature type="compositionally biased region" description="Basic and acidic residues" evidence="1">
    <location>
        <begin position="266"/>
        <end position="278"/>
    </location>
</feature>
<feature type="region of interest" description="Disordered" evidence="1">
    <location>
        <begin position="28"/>
        <end position="119"/>
    </location>
</feature>
<comment type="caution">
    <text evidence="2">The sequence shown here is derived from an EMBL/GenBank/DDBJ whole genome shotgun (WGS) entry which is preliminary data.</text>
</comment>
<proteinExistence type="predicted"/>
<accession>A0ABT0PEH9</accession>
<dbReference type="RefSeq" id="WP_249697779.1">
    <property type="nucleotide sequence ID" value="NZ_JAMFLX010000003.1"/>
</dbReference>
<feature type="region of interest" description="Disordered" evidence="1">
    <location>
        <begin position="266"/>
        <end position="312"/>
    </location>
</feature>
<evidence type="ECO:0000256" key="1">
    <source>
        <dbReference type="SAM" id="MobiDB-lite"/>
    </source>
</evidence>
<name>A0ABT0PEH9_9GAMM</name>
<dbReference type="EMBL" id="JAMFLX010000003">
    <property type="protein sequence ID" value="MCL6268948.1"/>
    <property type="molecule type" value="Genomic_DNA"/>
</dbReference>